<dbReference type="CDD" id="cd01127">
    <property type="entry name" value="TrwB_TraG_TraD_VirD4"/>
    <property type="match status" value="1"/>
</dbReference>
<reference evidence="9" key="1">
    <citation type="submission" date="2018-11" db="EMBL/GenBank/DDBJ databases">
        <title>FDA dAtabase for Regulatory Grade micrObial Sequences (FDA-ARGOS): Supporting development and validation of Infectious Disease Dx tests.</title>
        <authorList>
            <person name="Goldberg B."/>
            <person name="Campos J."/>
            <person name="Tallon L."/>
            <person name="Sadzewicz L."/>
            <person name="Zhao X."/>
            <person name="Vavikolanu K."/>
            <person name="Mehta A."/>
            <person name="Aluvathingal J."/>
            <person name="Nadendla S."/>
            <person name="Geyer C."/>
            <person name="Nandy P."/>
            <person name="Yan Y."/>
            <person name="Sichtig H."/>
        </authorList>
    </citation>
    <scope>NUCLEOTIDE SEQUENCE [LARGE SCALE GENOMIC DNA]</scope>
    <source>
        <strain evidence="9">FDAARGOS_544</strain>
    </source>
</reference>
<comment type="subcellular location">
    <subcellularLocation>
        <location evidence="1">Cell membrane</location>
        <topology evidence="1">Multi-pass membrane protein</topology>
    </subcellularLocation>
</comment>
<evidence type="ECO:0000256" key="3">
    <source>
        <dbReference type="ARBA" id="ARBA00022475"/>
    </source>
</evidence>
<keyword evidence="4" id="KW-0812">Transmembrane</keyword>
<evidence type="ECO:0000256" key="4">
    <source>
        <dbReference type="ARBA" id="ARBA00022692"/>
    </source>
</evidence>
<evidence type="ECO:0000256" key="1">
    <source>
        <dbReference type="ARBA" id="ARBA00004651"/>
    </source>
</evidence>
<keyword evidence="3" id="KW-1003">Cell membrane</keyword>
<dbReference type="EMBL" id="RKIO01000004">
    <property type="protein sequence ID" value="RSC02820.1"/>
    <property type="molecule type" value="Genomic_DNA"/>
</dbReference>
<dbReference type="Gene3D" id="3.40.50.300">
    <property type="entry name" value="P-loop containing nucleotide triphosphate hydrolases"/>
    <property type="match status" value="1"/>
</dbReference>
<dbReference type="PANTHER" id="PTHR37937:SF1">
    <property type="entry name" value="CONJUGATIVE TRANSFER: DNA TRANSPORT"/>
    <property type="match status" value="1"/>
</dbReference>
<dbReference type="RefSeq" id="WP_011694469.1">
    <property type="nucleotide sequence ID" value="NZ_CADETP010000009.1"/>
</dbReference>
<dbReference type="PANTHER" id="PTHR37937">
    <property type="entry name" value="CONJUGATIVE TRANSFER: DNA TRANSPORT"/>
    <property type="match status" value="1"/>
</dbReference>
<keyword evidence="5" id="KW-1133">Transmembrane helix</keyword>
<dbReference type="SUPFAM" id="SSF52540">
    <property type="entry name" value="P-loop containing nucleoside triphosphate hydrolases"/>
    <property type="match status" value="1"/>
</dbReference>
<protein>
    <submittedName>
        <fullName evidence="8">Type IV secretory system conjugative DNA transfer family protein</fullName>
    </submittedName>
</protein>
<gene>
    <name evidence="8" type="ORF">EGT41_25905</name>
</gene>
<evidence type="ECO:0000313" key="9">
    <source>
        <dbReference type="Proteomes" id="UP000272140"/>
    </source>
</evidence>
<evidence type="ECO:0000256" key="5">
    <source>
        <dbReference type="ARBA" id="ARBA00022989"/>
    </source>
</evidence>
<keyword evidence="6" id="KW-0472">Membrane</keyword>
<evidence type="ECO:0000256" key="7">
    <source>
        <dbReference type="SAM" id="MobiDB-lite"/>
    </source>
</evidence>
<sequence>MRQIAPAKSQPTLVVGRWRGRYLRFAGQQFVLLAAPARSGKGVGIVIPNLLSYSDSVVVLDIKQENFRLTAGFRRAHGQAVYLFNPFAEDGCTHRYNPLSVIADDMFRVGDILAIGYVLYPAGGHDEFWKDQARNLLLGLVLLLCDLREARRAGASGVPDYPITMGEVLRQSSGNGQPVKTYLNRMLIQHRQYLSRACIDALNRFLANDDKVLASILATFNAPLTIWANPIVDAATSANDFDLRDVRRRKMSVYLGVTPDHLSEAAILMNLMFSQLVNLNTKELAEDNPALKYQCLLLLDEMTAIGKIQIIARAVAYMAGYNLRLLSIVQSDSQLESVYGRADARTIVTNHAMQILFAPREQKDANAYSEMLGTRTERSRTTSRSNGMFGARGGASESFSDQRRALMLPQEIKELARDKEIILLENTKPILADRICYWRDRAFTSRVMDAPAVPALDLVRFGAQIEQRLRELSDDDVDEQTGELTHVRADYLELVHAWDPRELPQALDNVSCEEAAAYVDRHFTLLGVPAEDVARAGRRLARGEDGMTDTETGARKRDPSPVARASGGVQ</sequence>
<dbReference type="InterPro" id="IPR003688">
    <property type="entry name" value="TraG/VirD4"/>
</dbReference>
<dbReference type="InterPro" id="IPR051539">
    <property type="entry name" value="T4SS-coupling_protein"/>
</dbReference>
<dbReference type="GO" id="GO:0005886">
    <property type="term" value="C:plasma membrane"/>
    <property type="evidence" value="ECO:0007669"/>
    <property type="project" value="UniProtKB-SubCell"/>
</dbReference>
<comment type="similarity">
    <text evidence="2">Belongs to the VirD4/TraG family.</text>
</comment>
<proteinExistence type="inferred from homology"/>
<dbReference type="Pfam" id="PF02534">
    <property type="entry name" value="T4SS-DNA_transf"/>
    <property type="match status" value="1"/>
</dbReference>
<feature type="region of interest" description="Disordered" evidence="7">
    <location>
        <begin position="539"/>
        <end position="570"/>
    </location>
</feature>
<feature type="region of interest" description="Disordered" evidence="7">
    <location>
        <begin position="372"/>
        <end position="396"/>
    </location>
</feature>
<dbReference type="InterPro" id="IPR027417">
    <property type="entry name" value="P-loop_NTPase"/>
</dbReference>
<evidence type="ECO:0000256" key="2">
    <source>
        <dbReference type="ARBA" id="ARBA00008806"/>
    </source>
</evidence>
<dbReference type="Proteomes" id="UP000272140">
    <property type="component" value="Unassembled WGS sequence"/>
</dbReference>
<evidence type="ECO:0000313" key="8">
    <source>
        <dbReference type="EMBL" id="RSC02820.1"/>
    </source>
</evidence>
<dbReference type="AlphaFoldDB" id="A0A3R9CQJ3"/>
<organism evidence="8 9">
    <name type="scientific">Burkholderia cenocepacia</name>
    <dbReference type="NCBI Taxonomy" id="95486"/>
    <lineage>
        <taxon>Bacteria</taxon>
        <taxon>Pseudomonadati</taxon>
        <taxon>Pseudomonadota</taxon>
        <taxon>Betaproteobacteria</taxon>
        <taxon>Burkholderiales</taxon>
        <taxon>Burkholderiaceae</taxon>
        <taxon>Burkholderia</taxon>
        <taxon>Burkholderia cepacia complex</taxon>
    </lineage>
</organism>
<name>A0A3R9CQJ3_9BURK</name>
<accession>A0A3R9CQJ3</accession>
<evidence type="ECO:0000256" key="6">
    <source>
        <dbReference type="ARBA" id="ARBA00023136"/>
    </source>
</evidence>
<comment type="caution">
    <text evidence="8">The sequence shown here is derived from an EMBL/GenBank/DDBJ whole genome shotgun (WGS) entry which is preliminary data.</text>
</comment>